<dbReference type="Proteomes" id="UP001497472">
    <property type="component" value="Unassembled WGS sequence"/>
</dbReference>
<evidence type="ECO:0000256" key="1">
    <source>
        <dbReference type="ARBA" id="ARBA00022723"/>
    </source>
</evidence>
<dbReference type="GO" id="GO:0008270">
    <property type="term" value="F:zinc ion binding"/>
    <property type="evidence" value="ECO:0007669"/>
    <property type="project" value="UniProtKB-KW"/>
</dbReference>
<keyword evidence="4" id="KW-0175">Coiled coil</keyword>
<proteinExistence type="predicted"/>
<gene>
    <name evidence="6" type="ORF">LNINA_LOCUS12196</name>
</gene>
<dbReference type="InterPro" id="IPR019786">
    <property type="entry name" value="Zinc_finger_PHD-type_CS"/>
</dbReference>
<dbReference type="InterPro" id="IPR011011">
    <property type="entry name" value="Znf_FYVE_PHD"/>
</dbReference>
<evidence type="ECO:0000256" key="2">
    <source>
        <dbReference type="ARBA" id="ARBA00022771"/>
    </source>
</evidence>
<feature type="domain" description="Zinc finger PHD-type" evidence="5">
    <location>
        <begin position="3"/>
        <end position="56"/>
    </location>
</feature>
<dbReference type="Gene3D" id="3.30.40.10">
    <property type="entry name" value="Zinc/RING finger domain, C3HC4 (zinc finger)"/>
    <property type="match status" value="1"/>
</dbReference>
<organism evidence="6 7">
    <name type="scientific">Leptosia nina</name>
    <dbReference type="NCBI Taxonomy" id="320188"/>
    <lineage>
        <taxon>Eukaryota</taxon>
        <taxon>Metazoa</taxon>
        <taxon>Ecdysozoa</taxon>
        <taxon>Arthropoda</taxon>
        <taxon>Hexapoda</taxon>
        <taxon>Insecta</taxon>
        <taxon>Pterygota</taxon>
        <taxon>Neoptera</taxon>
        <taxon>Endopterygota</taxon>
        <taxon>Lepidoptera</taxon>
        <taxon>Glossata</taxon>
        <taxon>Ditrysia</taxon>
        <taxon>Papilionoidea</taxon>
        <taxon>Pieridae</taxon>
        <taxon>Pierinae</taxon>
        <taxon>Leptosia</taxon>
    </lineage>
</organism>
<evidence type="ECO:0000256" key="3">
    <source>
        <dbReference type="ARBA" id="ARBA00022833"/>
    </source>
</evidence>
<dbReference type="EMBL" id="CAVLEF010000215">
    <property type="protein sequence ID" value="CAK1553182.1"/>
    <property type="molecule type" value="Genomic_DNA"/>
</dbReference>
<reference evidence="6 7" key="1">
    <citation type="submission" date="2023-11" db="EMBL/GenBank/DDBJ databases">
        <authorList>
            <person name="Okamura Y."/>
        </authorList>
    </citation>
    <scope>NUCLEOTIDE SEQUENCE [LARGE SCALE GENOMIC DNA]</scope>
</reference>
<evidence type="ECO:0000313" key="6">
    <source>
        <dbReference type="EMBL" id="CAK1553182.1"/>
    </source>
</evidence>
<keyword evidence="7" id="KW-1185">Reference proteome</keyword>
<comment type="caution">
    <text evidence="6">The sequence shown here is derived from an EMBL/GenBank/DDBJ whole genome shotgun (WGS) entry which is preliminary data.</text>
</comment>
<dbReference type="SMART" id="SM00249">
    <property type="entry name" value="PHD"/>
    <property type="match status" value="1"/>
</dbReference>
<evidence type="ECO:0000313" key="7">
    <source>
        <dbReference type="Proteomes" id="UP001497472"/>
    </source>
</evidence>
<keyword evidence="3" id="KW-0862">Zinc</keyword>
<evidence type="ECO:0000256" key="4">
    <source>
        <dbReference type="SAM" id="Coils"/>
    </source>
</evidence>
<keyword evidence="1" id="KW-0479">Metal-binding</keyword>
<dbReference type="SUPFAM" id="SSF57903">
    <property type="entry name" value="FYVE/PHD zinc finger"/>
    <property type="match status" value="1"/>
</dbReference>
<keyword evidence="2" id="KW-0863">Zinc-finger</keyword>
<feature type="coiled-coil region" evidence="4">
    <location>
        <begin position="110"/>
        <end position="172"/>
    </location>
</feature>
<dbReference type="AlphaFoldDB" id="A0AAV1JWM2"/>
<sequence>MAKCVKCNKLITKKIPGLQCMKCNKWVHGTCASLSSDQLSVLFSTESADWKCRNCAGICRPKRLSFIMPDQEEENNDKENLPKSNYRESIMNDIRSEIREIMQTELHSVLQFYIDRMDEYESKIQRYENQIRDLTNHNKNMDLKVSVLQQKMNNHEQNMLQSSAEVHGIEEKEGENITDICLSLCQKLNEPTGLHSNTRIKVFTSLT</sequence>
<dbReference type="InterPro" id="IPR013083">
    <property type="entry name" value="Znf_RING/FYVE/PHD"/>
</dbReference>
<dbReference type="PROSITE" id="PS01359">
    <property type="entry name" value="ZF_PHD_1"/>
    <property type="match status" value="1"/>
</dbReference>
<accession>A0AAV1JWM2</accession>
<dbReference type="InterPro" id="IPR001965">
    <property type="entry name" value="Znf_PHD"/>
</dbReference>
<evidence type="ECO:0000259" key="5">
    <source>
        <dbReference type="SMART" id="SM00249"/>
    </source>
</evidence>
<name>A0AAV1JWM2_9NEOP</name>
<protein>
    <recommendedName>
        <fullName evidence="5">Zinc finger PHD-type domain-containing protein</fullName>
    </recommendedName>
</protein>